<accession>A0A8H3DV06</accession>
<dbReference type="Proteomes" id="UP000663827">
    <property type="component" value="Unassembled WGS sequence"/>
</dbReference>
<dbReference type="GO" id="GO:0006508">
    <property type="term" value="P:proteolysis"/>
    <property type="evidence" value="ECO:0007669"/>
    <property type="project" value="UniProtKB-KW"/>
</dbReference>
<gene>
    <name evidence="8" type="ORF">RDB_LOCUS36926</name>
</gene>
<comment type="catalytic activity">
    <reaction evidence="1">
        <text>Thiol-dependent hydrolysis of ester, thioester, amide, peptide and isopeptide bonds formed by the C-terminal Gly of ubiquitin (a 76-residue protein attached to proteins as an intracellular targeting signal).</text>
        <dbReference type="EC" id="3.4.19.12"/>
    </reaction>
</comment>
<dbReference type="PANTHER" id="PTHR13367:SF34">
    <property type="match status" value="1"/>
</dbReference>
<reference evidence="8" key="1">
    <citation type="submission" date="2021-01" db="EMBL/GenBank/DDBJ databases">
        <authorList>
            <person name="Kaushik A."/>
        </authorList>
    </citation>
    <scope>NUCLEOTIDE SEQUENCE</scope>
    <source>
        <strain evidence="8">AG5</strain>
    </source>
</reference>
<evidence type="ECO:0000256" key="7">
    <source>
        <dbReference type="SAM" id="MobiDB-lite"/>
    </source>
</evidence>
<keyword evidence="5" id="KW-0378">Hydrolase</keyword>
<evidence type="ECO:0000313" key="8">
    <source>
        <dbReference type="EMBL" id="CAE7096245.1"/>
    </source>
</evidence>
<dbReference type="EC" id="3.4.19.12" evidence="2"/>
<organism evidence="8 9">
    <name type="scientific">Rhizoctonia solani</name>
    <dbReference type="NCBI Taxonomy" id="456999"/>
    <lineage>
        <taxon>Eukaryota</taxon>
        <taxon>Fungi</taxon>
        <taxon>Dikarya</taxon>
        <taxon>Basidiomycota</taxon>
        <taxon>Agaricomycotina</taxon>
        <taxon>Agaricomycetes</taxon>
        <taxon>Cantharellales</taxon>
        <taxon>Ceratobasidiaceae</taxon>
        <taxon>Rhizoctonia</taxon>
    </lineage>
</organism>
<keyword evidence="6" id="KW-0788">Thiol protease</keyword>
<dbReference type="AlphaFoldDB" id="A0A8H3DV06"/>
<evidence type="ECO:0000313" key="9">
    <source>
        <dbReference type="Proteomes" id="UP000663827"/>
    </source>
</evidence>
<keyword evidence="3" id="KW-0645">Protease</keyword>
<dbReference type="EMBL" id="CAJNJQ010000722">
    <property type="protein sequence ID" value="CAE7096245.1"/>
    <property type="molecule type" value="Genomic_DNA"/>
</dbReference>
<sequence length="685" mass="77001">MIYKRDNPALEYDHWVLQGGGVPQEYSNLKGINIKDTKQFQRDIVPLFSYNSAVINFYLSAFVFPRSVKEFPHKLVSSAWDLAATKVHPTTGFSGTNDNRYLLPTSIAQVDPLNQSGTNALILDILLRPENGYYQCVQRSGDTASARDFIDSLVIQNPTIDILLDVGAQILDMTNEELVRYWLGLRPDALAAVYFDDNDELLVLSHDEAPSRLVTSPFAQRLDRCIVYLDDSHTRGTDLKLPQYARGAVTLGAKVTKDKLAQGCMRMRKLGRGQSVMFFAPSEIDDQIRRAMGAIGGQAVQTYDVLRWAMLSTCNELKHNVGMWVQQGQDYGRRSRIESQYNTTKDADILKRGWLQPESRSIEMLYGVSRSQTMSFDALKLENPELCERLEYLGVDSVEDSGRDEQQEREVSHEIEQERQVQRPLPVQAAKHNIHKDIVKMIETGQFPRSSPALCSLFKLAQPGSQIPKAQKGHLYATVDFATTVLEPSSSKAAGSLMRPINWVLSGSGRDLIILSPYEANALLPQIRSSSAVVLHVYAPRVTSNMATFSGLKFHQIPSSSIARPLGPLPIQVRIQLILWSGQLYLDSYQQYLAVCAFLGLYVPKSDAGVNSDGSFEVCSDGFINPIQRRKFVEYRPEYASCRFESSPVPMLRDLIGKRRMGMDYMRTHLGQILHGRLLTPDDFN</sequence>
<protein>
    <recommendedName>
        <fullName evidence="2">ubiquitinyl hydrolase 1</fullName>
        <ecNumber evidence="2">3.4.19.12</ecNumber>
    </recommendedName>
</protein>
<dbReference type="InterPro" id="IPR051346">
    <property type="entry name" value="OTU_Deubiquitinase"/>
</dbReference>
<evidence type="ECO:0000256" key="5">
    <source>
        <dbReference type="ARBA" id="ARBA00022801"/>
    </source>
</evidence>
<dbReference type="PANTHER" id="PTHR13367">
    <property type="entry name" value="UBIQUITIN THIOESTERASE"/>
    <property type="match status" value="1"/>
</dbReference>
<evidence type="ECO:0000256" key="3">
    <source>
        <dbReference type="ARBA" id="ARBA00022670"/>
    </source>
</evidence>
<keyword evidence="4" id="KW-0833">Ubl conjugation pathway</keyword>
<feature type="compositionally biased region" description="Basic and acidic residues" evidence="7">
    <location>
        <begin position="400"/>
        <end position="421"/>
    </location>
</feature>
<name>A0A8H3DV06_9AGAM</name>
<evidence type="ECO:0000256" key="1">
    <source>
        <dbReference type="ARBA" id="ARBA00000707"/>
    </source>
</evidence>
<dbReference type="GO" id="GO:0004843">
    <property type="term" value="F:cysteine-type deubiquitinase activity"/>
    <property type="evidence" value="ECO:0007669"/>
    <property type="project" value="UniProtKB-EC"/>
</dbReference>
<proteinExistence type="predicted"/>
<feature type="region of interest" description="Disordered" evidence="7">
    <location>
        <begin position="399"/>
        <end position="421"/>
    </location>
</feature>
<evidence type="ECO:0000256" key="2">
    <source>
        <dbReference type="ARBA" id="ARBA00012759"/>
    </source>
</evidence>
<evidence type="ECO:0000256" key="6">
    <source>
        <dbReference type="ARBA" id="ARBA00022807"/>
    </source>
</evidence>
<comment type="caution">
    <text evidence="8">The sequence shown here is derived from an EMBL/GenBank/DDBJ whole genome shotgun (WGS) entry which is preliminary data.</text>
</comment>
<evidence type="ECO:0000256" key="4">
    <source>
        <dbReference type="ARBA" id="ARBA00022786"/>
    </source>
</evidence>